<dbReference type="GO" id="GO:0005975">
    <property type="term" value="P:carbohydrate metabolic process"/>
    <property type="evidence" value="ECO:0007669"/>
    <property type="project" value="InterPro"/>
</dbReference>
<dbReference type="InterPro" id="IPR000577">
    <property type="entry name" value="Carb_kinase_FGGY"/>
</dbReference>
<dbReference type="Pfam" id="PF02782">
    <property type="entry name" value="FGGY_C"/>
    <property type="match status" value="1"/>
</dbReference>
<dbReference type="Proteomes" id="UP000036873">
    <property type="component" value="Unassembled WGS sequence"/>
</dbReference>
<dbReference type="InterPro" id="IPR050406">
    <property type="entry name" value="FGGY_Carb_Kinase"/>
</dbReference>
<keyword evidence="7" id="KW-1185">Reference proteome</keyword>
<dbReference type="CDD" id="cd07779">
    <property type="entry name" value="ASKHA_NBD_FGGY_YgcE-like"/>
    <property type="match status" value="1"/>
</dbReference>
<dbReference type="OrthoDB" id="1762170at2"/>
<dbReference type="GO" id="GO:0016301">
    <property type="term" value="F:kinase activity"/>
    <property type="evidence" value="ECO:0007669"/>
    <property type="project" value="UniProtKB-KW"/>
</dbReference>
<keyword evidence="2" id="KW-0808">Transferase</keyword>
<keyword evidence="3" id="KW-0418">Kinase</keyword>
<dbReference type="PANTHER" id="PTHR43095:SF5">
    <property type="entry name" value="XYLULOSE KINASE"/>
    <property type="match status" value="1"/>
</dbReference>
<dbReference type="AlphaFoldDB" id="A0A0L6U0A2"/>
<name>A0A0L6U0A2_9FIRM</name>
<evidence type="ECO:0000256" key="1">
    <source>
        <dbReference type="ARBA" id="ARBA00009156"/>
    </source>
</evidence>
<reference evidence="7" key="1">
    <citation type="submission" date="2015-07" db="EMBL/GenBank/DDBJ databases">
        <title>Draft genome sequence of Acetobacterium bakii DSM 8293, a potential psychrophilic chemical producer through syngas fermentation.</title>
        <authorList>
            <person name="Song Y."/>
            <person name="Hwang S."/>
            <person name="Cho B.-K."/>
        </authorList>
    </citation>
    <scope>NUCLEOTIDE SEQUENCE [LARGE SCALE GENOMIC DNA]</scope>
    <source>
        <strain evidence="7">DSM 8239</strain>
    </source>
</reference>
<dbReference type="InterPro" id="IPR043129">
    <property type="entry name" value="ATPase_NBD"/>
</dbReference>
<proteinExistence type="inferred from homology"/>
<dbReference type="STRING" id="52689.AKG39_09905"/>
<comment type="similarity">
    <text evidence="1">Belongs to the FGGY kinase family.</text>
</comment>
<evidence type="ECO:0008006" key="8">
    <source>
        <dbReference type="Google" id="ProtNLM"/>
    </source>
</evidence>
<evidence type="ECO:0000256" key="3">
    <source>
        <dbReference type="ARBA" id="ARBA00022777"/>
    </source>
</evidence>
<protein>
    <recommendedName>
        <fullName evidence="8">Xylulose kinase</fullName>
    </recommendedName>
</protein>
<organism evidence="6 7">
    <name type="scientific">Acetobacterium bakii</name>
    <dbReference type="NCBI Taxonomy" id="52689"/>
    <lineage>
        <taxon>Bacteria</taxon>
        <taxon>Bacillati</taxon>
        <taxon>Bacillota</taxon>
        <taxon>Clostridia</taxon>
        <taxon>Eubacteriales</taxon>
        <taxon>Eubacteriaceae</taxon>
        <taxon>Acetobacterium</taxon>
    </lineage>
</organism>
<dbReference type="SUPFAM" id="SSF53067">
    <property type="entry name" value="Actin-like ATPase domain"/>
    <property type="match status" value="2"/>
</dbReference>
<dbReference type="Gene3D" id="3.30.420.40">
    <property type="match status" value="2"/>
</dbReference>
<dbReference type="PATRIC" id="fig|52689.4.peg.1192"/>
<dbReference type="InterPro" id="IPR018484">
    <property type="entry name" value="FGGY_N"/>
</dbReference>
<dbReference type="RefSeq" id="WP_050740231.1">
    <property type="nucleotide sequence ID" value="NZ_LGYO01000022.1"/>
</dbReference>
<evidence type="ECO:0000313" key="7">
    <source>
        <dbReference type="Proteomes" id="UP000036873"/>
    </source>
</evidence>
<dbReference type="EMBL" id="LGYO01000022">
    <property type="protein sequence ID" value="KNZ41918.1"/>
    <property type="molecule type" value="Genomic_DNA"/>
</dbReference>
<dbReference type="Pfam" id="PF00370">
    <property type="entry name" value="FGGY_N"/>
    <property type="match status" value="1"/>
</dbReference>
<dbReference type="InterPro" id="IPR018485">
    <property type="entry name" value="FGGY_C"/>
</dbReference>
<comment type="caution">
    <text evidence="6">The sequence shown here is derived from an EMBL/GenBank/DDBJ whole genome shotgun (WGS) entry which is preliminary data.</text>
</comment>
<evidence type="ECO:0000259" key="4">
    <source>
        <dbReference type="Pfam" id="PF00370"/>
    </source>
</evidence>
<evidence type="ECO:0000256" key="2">
    <source>
        <dbReference type="ARBA" id="ARBA00022679"/>
    </source>
</evidence>
<accession>A0A0L6U0A2</accession>
<gene>
    <name evidence="6" type="ORF">AKG39_09905</name>
</gene>
<dbReference type="PANTHER" id="PTHR43095">
    <property type="entry name" value="SUGAR KINASE"/>
    <property type="match status" value="1"/>
</dbReference>
<evidence type="ECO:0000313" key="6">
    <source>
        <dbReference type="EMBL" id="KNZ41918.1"/>
    </source>
</evidence>
<feature type="domain" description="Carbohydrate kinase FGGY C-terminal" evidence="5">
    <location>
        <begin position="260"/>
        <end position="455"/>
    </location>
</feature>
<sequence length="518" mass="56776">MIKYVAGIDAGTTGSTVMIFDLEGNLIGTGYREYSCKHPHPGWVEQDINDLWKGICEASKEVLVRTEVDPKEIGSLGISSQRGTFVPIDKDWTPLCDSIVWSDGRAGEEVKWIEENIGRDHYHEVSGDPLSGMWAYAKYKWVIDKRPELYKKAWKFVNGQEWLLHNLGSEELFTDPSSLALNGMLDVKTLDWSDELLKAIGLDKDKLPPVKTSMTQVGVISKMASELTGFAAGMPICCGGGDQQCAAIGSGVIREGLAEITIGTAAVMVAHVDSPKPDVNHTVLFGGHAMPNKWDMEALTFAAGVTLRWWRDTYGQPEKEAAKALGLDPYELITLEAENAPVGCKGYLFMPFFNSQVSPYYHDNATGGSLGLTLAHDRGTMARGVMEGVIYELRMSVEAMENVLGRPFEAIRLSGGGAKSKLWCQMQADVYGRPVEKLNVSDCTTLGAAILGAAGAGVFGSIEEAVDKMVHTFGIIEPNMENHKIYTDMYNIFKDTFLALKDANIYNKLAAVTTKYWG</sequence>
<feature type="domain" description="Carbohydrate kinase FGGY N-terminal" evidence="4">
    <location>
        <begin position="4"/>
        <end position="249"/>
    </location>
</feature>
<evidence type="ECO:0000259" key="5">
    <source>
        <dbReference type="Pfam" id="PF02782"/>
    </source>
</evidence>
<dbReference type="PIRSF" id="PIRSF000538">
    <property type="entry name" value="GlpK"/>
    <property type="match status" value="1"/>
</dbReference>